<organism evidence="1 2">
    <name type="scientific">Paramecium sonneborni</name>
    <dbReference type="NCBI Taxonomy" id="65129"/>
    <lineage>
        <taxon>Eukaryota</taxon>
        <taxon>Sar</taxon>
        <taxon>Alveolata</taxon>
        <taxon>Ciliophora</taxon>
        <taxon>Intramacronucleata</taxon>
        <taxon>Oligohymenophorea</taxon>
        <taxon>Peniculida</taxon>
        <taxon>Parameciidae</taxon>
        <taxon>Paramecium</taxon>
    </lineage>
</organism>
<accession>A0A8S1L0D9</accession>
<proteinExistence type="predicted"/>
<dbReference type="EMBL" id="CAJJDN010000013">
    <property type="protein sequence ID" value="CAD8059605.1"/>
    <property type="molecule type" value="Genomic_DNA"/>
</dbReference>
<gene>
    <name evidence="1" type="ORF">PSON_ATCC_30995.1.T0130360</name>
</gene>
<evidence type="ECO:0000313" key="1">
    <source>
        <dbReference type="EMBL" id="CAD8059605.1"/>
    </source>
</evidence>
<comment type="caution">
    <text evidence="1">The sequence shown here is derived from an EMBL/GenBank/DDBJ whole genome shotgun (WGS) entry which is preliminary data.</text>
</comment>
<name>A0A8S1L0D9_9CILI</name>
<sequence length="77" mass="9640">MMKFLMLQYSLQNQKRMRRNRIIHFKMDNINLIQQLLKRLQYPNLKVTLFQVFVNILRKMDKCYQQKKDLHYHQIIG</sequence>
<dbReference type="AlphaFoldDB" id="A0A8S1L0D9"/>
<reference evidence="1" key="1">
    <citation type="submission" date="2021-01" db="EMBL/GenBank/DDBJ databases">
        <authorList>
            <consortium name="Genoscope - CEA"/>
            <person name="William W."/>
        </authorList>
    </citation>
    <scope>NUCLEOTIDE SEQUENCE</scope>
</reference>
<protein>
    <submittedName>
        <fullName evidence="1">Uncharacterized protein</fullName>
    </submittedName>
</protein>
<dbReference type="Proteomes" id="UP000692954">
    <property type="component" value="Unassembled WGS sequence"/>
</dbReference>
<keyword evidence="2" id="KW-1185">Reference proteome</keyword>
<evidence type="ECO:0000313" key="2">
    <source>
        <dbReference type="Proteomes" id="UP000692954"/>
    </source>
</evidence>